<reference evidence="3 4" key="1">
    <citation type="submission" date="2017-03" db="EMBL/GenBank/DDBJ databases">
        <title>Genomes of endolithic fungi from Antarctica.</title>
        <authorList>
            <person name="Coleine C."/>
            <person name="Masonjones S."/>
            <person name="Stajich J.E."/>
        </authorList>
    </citation>
    <scope>NUCLEOTIDE SEQUENCE [LARGE SCALE GENOMIC DNA]</scope>
    <source>
        <strain evidence="3 4">CCFEE 5184</strain>
    </source>
</reference>
<dbReference type="InterPro" id="IPR029068">
    <property type="entry name" value="Glyas_Bleomycin-R_OHBP_Dase"/>
</dbReference>
<dbReference type="AlphaFoldDB" id="A0A4U0X6A7"/>
<comment type="caution">
    <text evidence="3">The sequence shown here is derived from an EMBL/GenBank/DDBJ whole genome shotgun (WGS) entry which is preliminary data.</text>
</comment>
<dbReference type="InterPro" id="IPR051785">
    <property type="entry name" value="MMCE/EMCE_epimerase"/>
</dbReference>
<gene>
    <name evidence="3" type="ORF">B0A55_10811</name>
</gene>
<dbReference type="STRING" id="329884.A0A4U0X6A7"/>
<keyword evidence="4" id="KW-1185">Reference proteome</keyword>
<dbReference type="PANTHER" id="PTHR43048:SF3">
    <property type="entry name" value="METHYLMALONYL-COA EPIMERASE, MITOCHONDRIAL"/>
    <property type="match status" value="1"/>
</dbReference>
<dbReference type="EMBL" id="NAJQ01000375">
    <property type="protein sequence ID" value="TKA70946.1"/>
    <property type="molecule type" value="Genomic_DNA"/>
</dbReference>
<dbReference type="OrthoDB" id="3360610at2759"/>
<dbReference type="GO" id="GO:0004493">
    <property type="term" value="F:methylmalonyl-CoA epimerase activity"/>
    <property type="evidence" value="ECO:0007669"/>
    <property type="project" value="TreeGrafter"/>
</dbReference>
<dbReference type="PROSITE" id="PS51819">
    <property type="entry name" value="VOC"/>
    <property type="match status" value="2"/>
</dbReference>
<dbReference type="GO" id="GO:0005739">
    <property type="term" value="C:mitochondrion"/>
    <property type="evidence" value="ECO:0007669"/>
    <property type="project" value="TreeGrafter"/>
</dbReference>
<dbReference type="PANTHER" id="PTHR43048">
    <property type="entry name" value="METHYLMALONYL-COA EPIMERASE"/>
    <property type="match status" value="1"/>
</dbReference>
<dbReference type="GO" id="GO:0046872">
    <property type="term" value="F:metal ion binding"/>
    <property type="evidence" value="ECO:0007669"/>
    <property type="project" value="UniProtKB-KW"/>
</dbReference>
<dbReference type="Proteomes" id="UP000309340">
    <property type="component" value="Unassembled WGS sequence"/>
</dbReference>
<organism evidence="3 4">
    <name type="scientific">Friedmanniomyces simplex</name>
    <dbReference type="NCBI Taxonomy" id="329884"/>
    <lineage>
        <taxon>Eukaryota</taxon>
        <taxon>Fungi</taxon>
        <taxon>Dikarya</taxon>
        <taxon>Ascomycota</taxon>
        <taxon>Pezizomycotina</taxon>
        <taxon>Dothideomycetes</taxon>
        <taxon>Dothideomycetidae</taxon>
        <taxon>Mycosphaerellales</taxon>
        <taxon>Teratosphaeriaceae</taxon>
        <taxon>Friedmanniomyces</taxon>
    </lineage>
</organism>
<keyword evidence="1" id="KW-0479">Metal-binding</keyword>
<evidence type="ECO:0000256" key="1">
    <source>
        <dbReference type="ARBA" id="ARBA00022723"/>
    </source>
</evidence>
<feature type="domain" description="VOC" evidence="2">
    <location>
        <begin position="11"/>
        <end position="123"/>
    </location>
</feature>
<name>A0A4U0X6A7_9PEZI</name>
<evidence type="ECO:0000313" key="4">
    <source>
        <dbReference type="Proteomes" id="UP000309340"/>
    </source>
</evidence>
<dbReference type="InterPro" id="IPR037523">
    <property type="entry name" value="VOC_core"/>
</dbReference>
<dbReference type="InterPro" id="IPR004360">
    <property type="entry name" value="Glyas_Fos-R_dOase_dom"/>
</dbReference>
<accession>A0A4U0X6A7</accession>
<sequence length="332" mass="37587">MAIDEKVTLDRLSYVVYEHPDLQKFRSFAKDFGLEEVEYGAEKDTALFRGYGKDQYVYVAHQAPSESSPRFCGSGFHARSSEDFEKASSIEGAQQVDISPRPGKGKMITLHDPNGYEIQVLWDQEERTPPEHGISVCTGGHPPMNGALEKHRKGDYTRMIDSPAMVHKLGHFGYETDNYDSTCAWYTKHFNFRPTDVLYAPANKSLDVATFFRVDIGKEYVDHHCFLITRSEKSGTKVHHSSFEVEDIDTQFMGHQWLADRGHELVWGIGRHVHGSQVFDYWYDPSHVIIEHYADGDLVNEDTELVHAAAGHMAVWGPPVPIVWGGKKLISA</sequence>
<dbReference type="SUPFAM" id="SSF54593">
    <property type="entry name" value="Glyoxalase/Bleomycin resistance protein/Dihydroxybiphenyl dioxygenase"/>
    <property type="match status" value="1"/>
</dbReference>
<evidence type="ECO:0000313" key="3">
    <source>
        <dbReference type="EMBL" id="TKA70946.1"/>
    </source>
</evidence>
<proteinExistence type="predicted"/>
<protein>
    <recommendedName>
        <fullName evidence="2">VOC domain-containing protein</fullName>
    </recommendedName>
</protein>
<dbReference type="Pfam" id="PF00903">
    <property type="entry name" value="Glyoxalase"/>
    <property type="match status" value="1"/>
</dbReference>
<evidence type="ECO:0000259" key="2">
    <source>
        <dbReference type="PROSITE" id="PS51819"/>
    </source>
</evidence>
<feature type="domain" description="VOC" evidence="2">
    <location>
        <begin position="168"/>
        <end position="295"/>
    </location>
</feature>
<dbReference type="GO" id="GO:0046491">
    <property type="term" value="P:L-methylmalonyl-CoA metabolic process"/>
    <property type="evidence" value="ECO:0007669"/>
    <property type="project" value="TreeGrafter"/>
</dbReference>
<dbReference type="Gene3D" id="3.10.180.10">
    <property type="entry name" value="2,3-Dihydroxybiphenyl 1,2-Dioxygenase, domain 1"/>
    <property type="match status" value="2"/>
</dbReference>